<evidence type="ECO:0000313" key="6">
    <source>
        <dbReference type="Proteomes" id="UP000184304"/>
    </source>
</evidence>
<dbReference type="Gene3D" id="3.40.50.12780">
    <property type="entry name" value="N-terminal domain of ligase-like"/>
    <property type="match status" value="1"/>
</dbReference>
<evidence type="ECO:0000313" key="5">
    <source>
        <dbReference type="EMBL" id="OJI87311.1"/>
    </source>
</evidence>
<feature type="transmembrane region" description="Helical" evidence="3">
    <location>
        <begin position="1429"/>
        <end position="1462"/>
    </location>
</feature>
<dbReference type="SUPFAM" id="SSF51161">
    <property type="entry name" value="Trimeric LpxA-like enzymes"/>
    <property type="match status" value="3"/>
</dbReference>
<dbReference type="STRING" id="767770.A0A1L9NDJ7"/>
<dbReference type="OrthoDB" id="3633556at2759"/>
<organism evidence="5 6">
    <name type="scientific">Aspergillus tubingensis (strain CBS 134.48)</name>
    <dbReference type="NCBI Taxonomy" id="767770"/>
    <lineage>
        <taxon>Eukaryota</taxon>
        <taxon>Fungi</taxon>
        <taxon>Dikarya</taxon>
        <taxon>Ascomycota</taxon>
        <taxon>Pezizomycotina</taxon>
        <taxon>Eurotiomycetes</taxon>
        <taxon>Eurotiomycetidae</taxon>
        <taxon>Eurotiales</taxon>
        <taxon>Aspergillaceae</taxon>
        <taxon>Aspergillus</taxon>
        <taxon>Aspergillus subgen. Circumdati</taxon>
    </lineage>
</organism>
<proteinExistence type="predicted"/>
<dbReference type="PANTHER" id="PTHR43201">
    <property type="entry name" value="ACYL-COA SYNTHETASE"/>
    <property type="match status" value="1"/>
</dbReference>
<dbReference type="InterPro" id="IPR020806">
    <property type="entry name" value="PKS_PP-bd"/>
</dbReference>
<protein>
    <recommendedName>
        <fullName evidence="4">Carrier domain-containing protein</fullName>
    </recommendedName>
</protein>
<dbReference type="InterPro" id="IPR042099">
    <property type="entry name" value="ANL_N_sf"/>
</dbReference>
<dbReference type="InterPro" id="IPR045851">
    <property type="entry name" value="AMP-bd_C_sf"/>
</dbReference>
<keyword evidence="3" id="KW-0812">Transmembrane</keyword>
<dbReference type="SUPFAM" id="SSF47336">
    <property type="entry name" value="ACP-like"/>
    <property type="match status" value="1"/>
</dbReference>
<dbReference type="InterPro" id="IPR011004">
    <property type="entry name" value="Trimer_LpxA-like_sf"/>
</dbReference>
<keyword evidence="3" id="KW-0472">Membrane</keyword>
<dbReference type="VEuPathDB" id="FungiDB:ASPTUDRAFT_188629"/>
<dbReference type="Gene3D" id="1.10.1200.10">
    <property type="entry name" value="ACP-like"/>
    <property type="match status" value="1"/>
</dbReference>
<dbReference type="SMART" id="SM00823">
    <property type="entry name" value="PKS_PP"/>
    <property type="match status" value="1"/>
</dbReference>
<dbReference type="SUPFAM" id="SSF56801">
    <property type="entry name" value="Acetyl-CoA synthetase-like"/>
    <property type="match status" value="1"/>
</dbReference>
<evidence type="ECO:0000256" key="2">
    <source>
        <dbReference type="ARBA" id="ARBA00022553"/>
    </source>
</evidence>
<dbReference type="EMBL" id="KV878187">
    <property type="protein sequence ID" value="OJI87311.1"/>
    <property type="molecule type" value="Genomic_DNA"/>
</dbReference>
<dbReference type="Gene3D" id="2.160.10.10">
    <property type="entry name" value="Hexapeptide repeat proteins"/>
    <property type="match status" value="3"/>
</dbReference>
<sequence>MDWTELNKVAIVAGLICFAIALKNEGPKLREWYRKLQEARAAQPGASVFQQLAVIRSPPPALLPIHSHSAIELNFWENQGALGEGTRLEDSGERGDPIIDHVHAIMLSQSKVKDASRELHRSSPEIAFRQLLEPVYREKQPWLFQDLLRRYQKLWKELPEIAKDGSSPDWVMTIDRVQQRVKSVMPQMVDFISWDSRHSALLDPRSGRDISHAKVRQFIEMFDLKLPGSTMGKPRVAVILPNGPILALALLAVANRYTLIPMAKTAAPEEIMTDLEAVRADAVLMLDDDVQRLQKRLKLLVFTVQPLDDLTFCVTCINSQTVKCGAQHAPNGPNDLAIILATSGTSGTKKLVPITLFNLLVSTTFTMDSLGLDTESRCLNMMPLHHVGGMIRSLWAPLVAGGMTICCSQFDPNLFWDVVEKYHPTWYYAAPTMHEMIVAEAAHRADAVKNCTITSICNAAAALPPNVAQQLQEIFQCPVSPSYAMTECLPITAPPQSDASNPPESSGLAVGPELAIFDTQHPQQRASTGSVGRICVRGLPVFPGYLNSDGLDRNSFSPAGWFDTGDLGHIDEDGWLYITGRTKEVINRGGETISPVEVEDAIMSAARDKSSNLYGRIKAALAFPTPHDVLQEVVGVALVIPADHTRPDLRQMHHALKGRLHQPKWPVLLVYMVDLPRSGNKLRRIGLSQRLGLKTLTDQVPIAERHYEALCPPVDTPVSEPIAQTRCEIDFPLVKTYITQVSGLFNLILRTHADGCPRAILFRDATGGVSLEEVLTRLSHLMHGYLIPSRLEILDGSIPRDTHGLIDEAAVQAKLRAFHATATSPTQQRVSDLFATALRRAPEDVTPATDFFESGGDSMSAGQLISKIRQEFRVPVAGDVLFQHSTVGAITAIVEAAIADTKIRKIREQDLPGCRETYSSTQPWVLFLNLTPSVILYPMLQALRWTFLLYMLFGVSTRFPLRPNLFGRLLGLILMRLTVQLAMEIISPIIGISLKWLLVGRYRKGMYPMWGPYHMRWWLAQKALQVCGKGVFDRFDFSRIWYYRALGAHIGRNVYIDEFTGLGEYDLLHIGDNVVLEHCICRPFASERNTSMLLQPISIGASSYIGLRSTVVPGTTLPPGTCIGANSSTWEIDDADESNRDQSSAKALQPHWIWHILVVGWLEIFVRFVSELPRIAGLLPVVSRYPTVAEDQLRHTISWLTSRTRIGYFLLMRVYSALAGPLTWFLAVLVVKRGLDACCGRPRRGPMNQLPPAQKVRHAALDAIIPQGDISRLSRLVGPNYELVSVAVRMLGGQVGKRVYWPRTKLNLIPDFDQLDIGNDVVFGSRSFLVTADGMGREPIVIGDGTMLGDRSVVFPGVTIGTCAMVGSGALLRRNGFYPDDSVWTGSKHGDAIRFPQLKGKRDAAKNPDGKRDTTKPFGRALYQGKANYHVLGLGPIVGFSSFIVVFTAVYPMAAPLAALLVVNRLLAMELMAFDMQWWRPFALYGVLAAVMAAVTLVQTVVSLGIVIAVKWILVGRRIEGSYPYDDSSYCQRWQIMRTIDILLEESFGGTGILSLLTGTAYLSWFYRAMGAKIGADCALNANGDPHIFFTEPDLVTLGDRVTVDDASLVCHLNTRGDFELHTLRVGDRSVMRTGSRLLSGASMGKDACLLEHTLVLSGDHVEDGTTLQGWPAEEFRGDRLRP</sequence>
<dbReference type="InterPro" id="IPR036736">
    <property type="entry name" value="ACP-like_sf"/>
</dbReference>
<dbReference type="InterPro" id="IPR000873">
    <property type="entry name" value="AMP-dep_synth/lig_dom"/>
</dbReference>
<keyword evidence="3" id="KW-1133">Transmembrane helix</keyword>
<feature type="transmembrane region" description="Helical" evidence="3">
    <location>
        <begin position="973"/>
        <end position="999"/>
    </location>
</feature>
<keyword evidence="2" id="KW-0597">Phosphoprotein</keyword>
<dbReference type="InterPro" id="IPR009081">
    <property type="entry name" value="PP-bd_ACP"/>
</dbReference>
<evidence type="ECO:0000259" key="4">
    <source>
        <dbReference type="PROSITE" id="PS50075"/>
    </source>
</evidence>
<dbReference type="GO" id="GO:0031177">
    <property type="term" value="F:phosphopantetheine binding"/>
    <property type="evidence" value="ECO:0007669"/>
    <property type="project" value="InterPro"/>
</dbReference>
<dbReference type="OMA" id="HTRWWLT"/>
<accession>A0A1L9NDJ7</accession>
<keyword evidence="6" id="KW-1185">Reference proteome</keyword>
<dbReference type="Proteomes" id="UP000184304">
    <property type="component" value="Unassembled WGS sequence"/>
</dbReference>
<reference evidence="6" key="1">
    <citation type="journal article" date="2017" name="Genome Biol.">
        <title>Comparative genomics reveals high biological diversity and specific adaptations in the industrially and medically important fungal genus Aspergillus.</title>
        <authorList>
            <person name="de Vries R.P."/>
            <person name="Riley R."/>
            <person name="Wiebenga A."/>
            <person name="Aguilar-Osorio G."/>
            <person name="Amillis S."/>
            <person name="Uchima C.A."/>
            <person name="Anderluh G."/>
            <person name="Asadollahi M."/>
            <person name="Askin M."/>
            <person name="Barry K."/>
            <person name="Battaglia E."/>
            <person name="Bayram O."/>
            <person name="Benocci T."/>
            <person name="Braus-Stromeyer S.A."/>
            <person name="Caldana C."/>
            <person name="Canovas D."/>
            <person name="Cerqueira G.C."/>
            <person name="Chen F."/>
            <person name="Chen W."/>
            <person name="Choi C."/>
            <person name="Clum A."/>
            <person name="Dos Santos R.A."/>
            <person name="Damasio A.R."/>
            <person name="Diallinas G."/>
            <person name="Emri T."/>
            <person name="Fekete E."/>
            <person name="Flipphi M."/>
            <person name="Freyberg S."/>
            <person name="Gallo A."/>
            <person name="Gournas C."/>
            <person name="Habgood R."/>
            <person name="Hainaut M."/>
            <person name="Harispe M.L."/>
            <person name="Henrissat B."/>
            <person name="Hilden K.S."/>
            <person name="Hope R."/>
            <person name="Hossain A."/>
            <person name="Karabika E."/>
            <person name="Karaffa L."/>
            <person name="Karanyi Z."/>
            <person name="Krasevec N."/>
            <person name="Kuo A."/>
            <person name="Kusch H."/>
            <person name="LaButti K."/>
            <person name="Lagendijk E.L."/>
            <person name="Lapidus A."/>
            <person name="Levasseur A."/>
            <person name="Lindquist E."/>
            <person name="Lipzen A."/>
            <person name="Logrieco A.F."/>
            <person name="MacCabe A."/>
            <person name="Maekelae M.R."/>
            <person name="Malavazi I."/>
            <person name="Melin P."/>
            <person name="Meyer V."/>
            <person name="Mielnichuk N."/>
            <person name="Miskei M."/>
            <person name="Molnar A.P."/>
            <person name="Mule G."/>
            <person name="Ngan C.Y."/>
            <person name="Orejas M."/>
            <person name="Orosz E."/>
            <person name="Ouedraogo J.P."/>
            <person name="Overkamp K.M."/>
            <person name="Park H.-S."/>
            <person name="Perrone G."/>
            <person name="Piumi F."/>
            <person name="Punt P.J."/>
            <person name="Ram A.F."/>
            <person name="Ramon A."/>
            <person name="Rauscher S."/>
            <person name="Record E."/>
            <person name="Riano-Pachon D.M."/>
            <person name="Robert V."/>
            <person name="Roehrig J."/>
            <person name="Ruller R."/>
            <person name="Salamov A."/>
            <person name="Salih N.S."/>
            <person name="Samson R.A."/>
            <person name="Sandor E."/>
            <person name="Sanguinetti M."/>
            <person name="Schuetze T."/>
            <person name="Sepcic K."/>
            <person name="Shelest E."/>
            <person name="Sherlock G."/>
            <person name="Sophianopoulou V."/>
            <person name="Squina F.M."/>
            <person name="Sun H."/>
            <person name="Susca A."/>
            <person name="Todd R.B."/>
            <person name="Tsang A."/>
            <person name="Unkles S.E."/>
            <person name="van de Wiele N."/>
            <person name="van Rossen-Uffink D."/>
            <person name="Oliveira J.V."/>
            <person name="Vesth T.C."/>
            <person name="Visser J."/>
            <person name="Yu J.-H."/>
            <person name="Zhou M."/>
            <person name="Andersen M.R."/>
            <person name="Archer D.B."/>
            <person name="Baker S.E."/>
            <person name="Benoit I."/>
            <person name="Brakhage A.A."/>
            <person name="Braus G.H."/>
            <person name="Fischer R."/>
            <person name="Frisvad J.C."/>
            <person name="Goldman G.H."/>
            <person name="Houbraken J."/>
            <person name="Oakley B."/>
            <person name="Pocsi I."/>
            <person name="Scazzocchio C."/>
            <person name="Seiboth B."/>
            <person name="vanKuyk P.A."/>
            <person name="Wortman J."/>
            <person name="Dyer P.S."/>
            <person name="Grigoriev I.V."/>
        </authorList>
    </citation>
    <scope>NUCLEOTIDE SEQUENCE [LARGE SCALE GENOMIC DNA]</scope>
    <source>
        <strain evidence="6">CBS 134.48</strain>
    </source>
</reference>
<feature type="domain" description="Carrier" evidence="4">
    <location>
        <begin position="824"/>
        <end position="898"/>
    </location>
</feature>
<feature type="transmembrane region" description="Helical" evidence="3">
    <location>
        <begin position="1206"/>
        <end position="1231"/>
    </location>
</feature>
<dbReference type="Pfam" id="PF00501">
    <property type="entry name" value="AMP-binding"/>
    <property type="match status" value="1"/>
</dbReference>
<evidence type="ECO:0000256" key="1">
    <source>
        <dbReference type="ARBA" id="ARBA00022450"/>
    </source>
</evidence>
<dbReference type="GO" id="GO:0031956">
    <property type="term" value="F:medium-chain fatty acid-CoA ligase activity"/>
    <property type="evidence" value="ECO:0007669"/>
    <property type="project" value="TreeGrafter"/>
</dbReference>
<feature type="transmembrane region" description="Helical" evidence="3">
    <location>
        <begin position="1482"/>
        <end position="1510"/>
    </location>
</feature>
<name>A0A1L9NDJ7_ASPTC</name>
<dbReference type="Gene3D" id="3.30.300.30">
    <property type="match status" value="1"/>
</dbReference>
<dbReference type="PANTHER" id="PTHR43201:SF10">
    <property type="entry name" value="CARRIER DOMAIN-CONTAINING PROTEIN"/>
    <property type="match status" value="1"/>
</dbReference>
<keyword evidence="1" id="KW-0596">Phosphopantetheine</keyword>
<dbReference type="GO" id="GO:0006631">
    <property type="term" value="P:fatty acid metabolic process"/>
    <property type="evidence" value="ECO:0007669"/>
    <property type="project" value="TreeGrafter"/>
</dbReference>
<dbReference type="PROSITE" id="PS50075">
    <property type="entry name" value="CARRIER"/>
    <property type="match status" value="1"/>
</dbReference>
<gene>
    <name evidence="5" type="ORF">ASPTUDRAFT_188629</name>
</gene>
<dbReference type="Pfam" id="PF00550">
    <property type="entry name" value="PP-binding"/>
    <property type="match status" value="1"/>
</dbReference>
<evidence type="ECO:0000256" key="3">
    <source>
        <dbReference type="SAM" id="Phobius"/>
    </source>
</evidence>